<dbReference type="Proteomes" id="UP000185557">
    <property type="component" value="Unassembled WGS sequence"/>
</dbReference>
<reference evidence="3 4" key="1">
    <citation type="submission" date="2016-11" db="EMBL/GenBank/DDBJ databases">
        <title>Draft Genome Sequences of Nine Cyanobacterial Strains from Diverse Habitats.</title>
        <authorList>
            <person name="Zhu T."/>
            <person name="Hou S."/>
            <person name="Lu X."/>
            <person name="Hess W.R."/>
        </authorList>
    </citation>
    <scope>NUCLEOTIDE SEQUENCE [LARGE SCALE GENOMIC DNA]</scope>
    <source>
        <strain evidence="3 4">NIES-30</strain>
    </source>
</reference>
<name>A0A1U7J0V2_9CYAN</name>
<keyword evidence="2" id="KW-0472">Membrane</keyword>
<comment type="caution">
    <text evidence="3">The sequence shown here is derived from an EMBL/GenBank/DDBJ whole genome shotgun (WGS) entry which is preliminary data.</text>
</comment>
<evidence type="ECO:0000313" key="3">
    <source>
        <dbReference type="EMBL" id="OKH45352.1"/>
    </source>
</evidence>
<protein>
    <submittedName>
        <fullName evidence="3">Uncharacterized protein</fullName>
    </submittedName>
</protein>
<organism evidence="3 4">
    <name type="scientific">Phormidium tenue NIES-30</name>
    <dbReference type="NCBI Taxonomy" id="549789"/>
    <lineage>
        <taxon>Bacteria</taxon>
        <taxon>Bacillati</taxon>
        <taxon>Cyanobacteriota</taxon>
        <taxon>Cyanophyceae</taxon>
        <taxon>Oscillatoriophycideae</taxon>
        <taxon>Oscillatoriales</taxon>
        <taxon>Oscillatoriaceae</taxon>
        <taxon>Phormidium</taxon>
    </lineage>
</organism>
<evidence type="ECO:0000256" key="1">
    <source>
        <dbReference type="SAM" id="MobiDB-lite"/>
    </source>
</evidence>
<sequence length="158" mass="18584">MELFKRQVWINFLGLLPGSLVTILVIAIAFLRFYDEQDFRFLSIVAQPQTWSNRLTVAALLAALANFGVEWNRRNREGNREAEAGEREAKRAEREARREREEARRDRQEARRNRQEVRYQKAQIRYQLDPSEATRQELEAVLAALEEYEQTLDDALSS</sequence>
<gene>
    <name evidence="3" type="ORF">NIES30_19695</name>
</gene>
<accession>A0A1U7J0V2</accession>
<feature type="region of interest" description="Disordered" evidence="1">
    <location>
        <begin position="76"/>
        <end position="118"/>
    </location>
</feature>
<dbReference type="OrthoDB" id="573764at2"/>
<evidence type="ECO:0000256" key="2">
    <source>
        <dbReference type="SAM" id="Phobius"/>
    </source>
</evidence>
<keyword evidence="2" id="KW-0812">Transmembrane</keyword>
<proteinExistence type="predicted"/>
<dbReference type="AlphaFoldDB" id="A0A1U7J0V2"/>
<keyword evidence="4" id="KW-1185">Reference proteome</keyword>
<evidence type="ECO:0000313" key="4">
    <source>
        <dbReference type="Proteomes" id="UP000185557"/>
    </source>
</evidence>
<keyword evidence="2" id="KW-1133">Transmembrane helix</keyword>
<feature type="transmembrane region" description="Helical" evidence="2">
    <location>
        <begin position="12"/>
        <end position="31"/>
    </location>
</feature>
<dbReference type="EMBL" id="MRCG01000017">
    <property type="protein sequence ID" value="OKH45352.1"/>
    <property type="molecule type" value="Genomic_DNA"/>
</dbReference>